<dbReference type="EMBL" id="QVQW01000001">
    <property type="protein sequence ID" value="RKU49578.1"/>
    <property type="molecule type" value="Genomic_DNA"/>
</dbReference>
<dbReference type="OrthoDB" id="10016252at2759"/>
<accession>A0A420YNY1</accession>
<keyword evidence="1" id="KW-0285">Flavoprotein</keyword>
<evidence type="ECO:0000256" key="1">
    <source>
        <dbReference type="ARBA" id="ARBA00022630"/>
    </source>
</evidence>
<dbReference type="SUPFAM" id="SSF51905">
    <property type="entry name" value="FAD/NAD(P)-binding domain"/>
    <property type="match status" value="1"/>
</dbReference>
<comment type="caution">
    <text evidence="5">The sequence shown here is derived from an EMBL/GenBank/DDBJ whole genome shotgun (WGS) entry which is preliminary data.</text>
</comment>
<organism evidence="5 6">
    <name type="scientific">Coniochaeta pulveracea</name>
    <dbReference type="NCBI Taxonomy" id="177199"/>
    <lineage>
        <taxon>Eukaryota</taxon>
        <taxon>Fungi</taxon>
        <taxon>Dikarya</taxon>
        <taxon>Ascomycota</taxon>
        <taxon>Pezizomycotina</taxon>
        <taxon>Sordariomycetes</taxon>
        <taxon>Sordariomycetidae</taxon>
        <taxon>Coniochaetales</taxon>
        <taxon>Coniochaetaceae</taxon>
        <taxon>Coniochaeta</taxon>
    </lineage>
</organism>
<dbReference type="GO" id="GO:0071949">
    <property type="term" value="F:FAD binding"/>
    <property type="evidence" value="ECO:0007669"/>
    <property type="project" value="InterPro"/>
</dbReference>
<dbReference type="Gene3D" id="3.50.50.60">
    <property type="entry name" value="FAD/NAD(P)-binding domain"/>
    <property type="match status" value="1"/>
</dbReference>
<evidence type="ECO:0000256" key="3">
    <source>
        <dbReference type="ARBA" id="ARBA00023002"/>
    </source>
</evidence>
<protein>
    <recommendedName>
        <fullName evidence="4">FAD-binding domain-containing protein</fullName>
    </recommendedName>
</protein>
<proteinExistence type="predicted"/>
<dbReference type="InterPro" id="IPR036188">
    <property type="entry name" value="FAD/NAD-bd_sf"/>
</dbReference>
<dbReference type="STRING" id="177199.A0A420YNY1"/>
<evidence type="ECO:0000259" key="4">
    <source>
        <dbReference type="Pfam" id="PF01494"/>
    </source>
</evidence>
<name>A0A420YNY1_9PEZI</name>
<dbReference type="GO" id="GO:0005739">
    <property type="term" value="C:mitochondrion"/>
    <property type="evidence" value="ECO:0007669"/>
    <property type="project" value="TreeGrafter"/>
</dbReference>
<evidence type="ECO:0000313" key="5">
    <source>
        <dbReference type="EMBL" id="RKU49578.1"/>
    </source>
</evidence>
<dbReference type="AlphaFoldDB" id="A0A420YNY1"/>
<keyword evidence="3" id="KW-0560">Oxidoreductase</keyword>
<dbReference type="PANTHER" id="PTHR43876">
    <property type="entry name" value="UBIQUINONE BIOSYNTHESIS MONOOXYGENASE COQ6, MITOCHONDRIAL"/>
    <property type="match status" value="1"/>
</dbReference>
<dbReference type="InterPro" id="IPR051205">
    <property type="entry name" value="UbiH/COQ6_monooxygenase"/>
</dbReference>
<keyword evidence="6" id="KW-1185">Reference proteome</keyword>
<dbReference type="Gene3D" id="3.30.70.2450">
    <property type="match status" value="1"/>
</dbReference>
<feature type="domain" description="FAD-binding" evidence="4">
    <location>
        <begin position="8"/>
        <end position="347"/>
    </location>
</feature>
<dbReference type="Proteomes" id="UP000275385">
    <property type="component" value="Unassembled WGS sequence"/>
</dbReference>
<reference evidence="5 6" key="1">
    <citation type="submission" date="2018-08" db="EMBL/GenBank/DDBJ databases">
        <title>Draft genome of the lignicolous fungus Coniochaeta pulveracea.</title>
        <authorList>
            <person name="Borstlap C.J."/>
            <person name="De Witt R.N."/>
            <person name="Botha A."/>
            <person name="Volschenk H."/>
        </authorList>
    </citation>
    <scope>NUCLEOTIDE SEQUENCE [LARGE SCALE GENOMIC DNA]</scope>
    <source>
        <strain evidence="5 6">CAB683</strain>
    </source>
</reference>
<evidence type="ECO:0000256" key="2">
    <source>
        <dbReference type="ARBA" id="ARBA00022827"/>
    </source>
</evidence>
<gene>
    <name evidence="5" type="ORF">DL546_009407</name>
</gene>
<dbReference type="GO" id="GO:0016491">
    <property type="term" value="F:oxidoreductase activity"/>
    <property type="evidence" value="ECO:0007669"/>
    <property type="project" value="UniProtKB-KW"/>
</dbReference>
<keyword evidence="2" id="KW-0274">FAD</keyword>
<dbReference type="PANTHER" id="PTHR43876:SF18">
    <property type="entry name" value="PUTATIVE (AFU_ORTHOLOGUE AFUA_3G09540)-RELATED"/>
    <property type="match status" value="1"/>
</dbReference>
<dbReference type="Pfam" id="PF01494">
    <property type="entry name" value="FAD_binding_3"/>
    <property type="match status" value="1"/>
</dbReference>
<evidence type="ECO:0000313" key="6">
    <source>
        <dbReference type="Proteomes" id="UP000275385"/>
    </source>
</evidence>
<sequence>MAEGQFKKVLIVGAGPAGLLLALLLQKHGIPVTLLEGSDKLDDQPRAAYYGPAAIPDLHRAGIMEEVRERGISPTTMYWRRPDDFSIIAGMDTAVLDDVNGLDCRTCCLVLQDLLQLMYDRFVKYGGEVKWLHKVTATGQDETKAWVDADTPEGNVRVQGDYLVGCDGANSIVRRSLFGNEYPGFTWDRQIVATNVYYDFLKYGFTDSNFIIHPEHFFMAARMTNDSPPLYRVTYGEEAGLTTEQLRARQPMKYELMLPGHPKPGEYKITNIAPYRMHQRTAPSYRVGRILVAADAAHLCNPWGGMGITGGFVDIGGLYDCLAGIYDGKADDSILDLYSKVRKEKWENMINPISSDNFRRVHDSDPFTRLERDEFLQQCKAVEGDKAKAKELFAQGMELRYDFTQHYNKV</sequence>
<dbReference type="PRINTS" id="PR00420">
    <property type="entry name" value="RNGMNOXGNASE"/>
</dbReference>
<dbReference type="InterPro" id="IPR002938">
    <property type="entry name" value="FAD-bd"/>
</dbReference>